<dbReference type="InterPro" id="IPR000182">
    <property type="entry name" value="GNAT_dom"/>
</dbReference>
<dbReference type="InterPro" id="IPR016181">
    <property type="entry name" value="Acyl_CoA_acyltransferase"/>
</dbReference>
<protein>
    <submittedName>
        <fullName evidence="2">N-acetyltransferase</fullName>
    </submittedName>
</protein>
<accession>A0ABQ6B5E2</accession>
<evidence type="ECO:0000313" key="3">
    <source>
        <dbReference type="Proteomes" id="UP001156905"/>
    </source>
</evidence>
<dbReference type="EMBL" id="BSOW01000027">
    <property type="protein sequence ID" value="GLR89649.1"/>
    <property type="molecule type" value="Genomic_DNA"/>
</dbReference>
<dbReference type="SUPFAM" id="SSF55729">
    <property type="entry name" value="Acyl-CoA N-acyltransferases (Nat)"/>
    <property type="match status" value="1"/>
</dbReference>
<comment type="caution">
    <text evidence="2">The sequence shown here is derived from an EMBL/GenBank/DDBJ whole genome shotgun (WGS) entry which is preliminary data.</text>
</comment>
<keyword evidence="3" id="KW-1185">Reference proteome</keyword>
<dbReference type="CDD" id="cd04301">
    <property type="entry name" value="NAT_SF"/>
    <property type="match status" value="1"/>
</dbReference>
<evidence type="ECO:0000259" key="1">
    <source>
        <dbReference type="PROSITE" id="PS51186"/>
    </source>
</evidence>
<sequence length="170" mass="19283">MPWRAMETQDLPAVIGIADRVHLNYPEEEAVFAERQHLYPGGCFVLHAGPAEITGYIVSHPWHFKQPPVLNVLLERLPDPASTFYVHDIALLPETRGNGVASDVVRKLITHAKEAGFPNISLVAVNDSTAFWERHGFRTLEDDALNKKLATYDEHARYMVLGLRKRRQFT</sequence>
<organism evidence="2 3">
    <name type="scientific">Bradyrhizobium iriomotense</name>
    <dbReference type="NCBI Taxonomy" id="441950"/>
    <lineage>
        <taxon>Bacteria</taxon>
        <taxon>Pseudomonadati</taxon>
        <taxon>Pseudomonadota</taxon>
        <taxon>Alphaproteobacteria</taxon>
        <taxon>Hyphomicrobiales</taxon>
        <taxon>Nitrobacteraceae</taxon>
        <taxon>Bradyrhizobium</taxon>
    </lineage>
</organism>
<name>A0ABQ6B5E2_9BRAD</name>
<dbReference type="Gene3D" id="3.40.630.30">
    <property type="match status" value="1"/>
</dbReference>
<dbReference type="Pfam" id="PF00583">
    <property type="entry name" value="Acetyltransf_1"/>
    <property type="match status" value="1"/>
</dbReference>
<dbReference type="Proteomes" id="UP001156905">
    <property type="component" value="Unassembled WGS sequence"/>
</dbReference>
<proteinExistence type="predicted"/>
<gene>
    <name evidence="2" type="ORF">GCM10007857_63630</name>
</gene>
<dbReference type="PROSITE" id="PS51186">
    <property type="entry name" value="GNAT"/>
    <property type="match status" value="1"/>
</dbReference>
<evidence type="ECO:0000313" key="2">
    <source>
        <dbReference type="EMBL" id="GLR89649.1"/>
    </source>
</evidence>
<reference evidence="3" key="1">
    <citation type="journal article" date="2019" name="Int. J. Syst. Evol. Microbiol.">
        <title>The Global Catalogue of Microorganisms (GCM) 10K type strain sequencing project: providing services to taxonomists for standard genome sequencing and annotation.</title>
        <authorList>
            <consortium name="The Broad Institute Genomics Platform"/>
            <consortium name="The Broad Institute Genome Sequencing Center for Infectious Disease"/>
            <person name="Wu L."/>
            <person name="Ma J."/>
        </authorList>
    </citation>
    <scope>NUCLEOTIDE SEQUENCE [LARGE SCALE GENOMIC DNA]</scope>
    <source>
        <strain evidence="3">NBRC 102520</strain>
    </source>
</reference>
<feature type="domain" description="N-acetyltransferase" evidence="1">
    <location>
        <begin position="1"/>
        <end position="164"/>
    </location>
</feature>